<keyword evidence="1" id="KW-0732">Signal</keyword>
<feature type="chain" id="PRO_5045691565" description="Lipoprotein" evidence="1">
    <location>
        <begin position="20"/>
        <end position="203"/>
    </location>
</feature>
<keyword evidence="3" id="KW-1185">Reference proteome</keyword>
<organism evidence="2 3">
    <name type="scientific">Deinococcus antarcticus</name>
    <dbReference type="NCBI Taxonomy" id="1298767"/>
    <lineage>
        <taxon>Bacteria</taxon>
        <taxon>Thermotogati</taxon>
        <taxon>Deinococcota</taxon>
        <taxon>Deinococci</taxon>
        <taxon>Deinococcales</taxon>
        <taxon>Deinococcaceae</taxon>
        <taxon>Deinococcus</taxon>
    </lineage>
</organism>
<evidence type="ECO:0000256" key="1">
    <source>
        <dbReference type="SAM" id="SignalP"/>
    </source>
</evidence>
<protein>
    <recommendedName>
        <fullName evidence="4">Lipoprotein</fullName>
    </recommendedName>
</protein>
<dbReference type="EMBL" id="JBHRZF010000005">
    <property type="protein sequence ID" value="MFC3859253.1"/>
    <property type="molecule type" value="Genomic_DNA"/>
</dbReference>
<dbReference type="PROSITE" id="PS51257">
    <property type="entry name" value="PROKAR_LIPOPROTEIN"/>
    <property type="match status" value="1"/>
</dbReference>
<gene>
    <name evidence="2" type="ORF">ACFOPQ_00510</name>
</gene>
<feature type="signal peptide" evidence="1">
    <location>
        <begin position="1"/>
        <end position="19"/>
    </location>
</feature>
<evidence type="ECO:0000313" key="2">
    <source>
        <dbReference type="EMBL" id="MFC3859253.1"/>
    </source>
</evidence>
<sequence>MKKLLPVAALALALMTACGTPPGQLSANNRVSIGVAAGDSGSVETATKTVTPATEDAPEKISWTITPGKGVTFTFMTRPGSDAAYITGYRILEEKLYTAEGTTTNSGGPINKMDVYLTSGYSCTERTALRSCTANDTDIRPDNGVPAQHSIYLESGLGNLARATDADVTQVTSIEFIGTSSNGAPVSVKVDGIVSSGNRAGDE</sequence>
<reference evidence="3" key="1">
    <citation type="journal article" date="2019" name="Int. J. Syst. Evol. Microbiol.">
        <title>The Global Catalogue of Microorganisms (GCM) 10K type strain sequencing project: providing services to taxonomists for standard genome sequencing and annotation.</title>
        <authorList>
            <consortium name="The Broad Institute Genomics Platform"/>
            <consortium name="The Broad Institute Genome Sequencing Center for Infectious Disease"/>
            <person name="Wu L."/>
            <person name="Ma J."/>
        </authorList>
    </citation>
    <scope>NUCLEOTIDE SEQUENCE [LARGE SCALE GENOMIC DNA]</scope>
    <source>
        <strain evidence="3">CCTCC AB 2013263</strain>
    </source>
</reference>
<evidence type="ECO:0000313" key="3">
    <source>
        <dbReference type="Proteomes" id="UP001595748"/>
    </source>
</evidence>
<proteinExistence type="predicted"/>
<dbReference type="RefSeq" id="WP_380075418.1">
    <property type="nucleotide sequence ID" value="NZ_JBHRZF010000005.1"/>
</dbReference>
<accession>A0ABV8A467</accession>
<comment type="caution">
    <text evidence="2">The sequence shown here is derived from an EMBL/GenBank/DDBJ whole genome shotgun (WGS) entry which is preliminary data.</text>
</comment>
<dbReference type="Proteomes" id="UP001595748">
    <property type="component" value="Unassembled WGS sequence"/>
</dbReference>
<evidence type="ECO:0008006" key="4">
    <source>
        <dbReference type="Google" id="ProtNLM"/>
    </source>
</evidence>
<name>A0ABV8A467_9DEIO</name>